<name>A0AA87CV47_PROST</name>
<dbReference type="SUPFAM" id="SSF56091">
    <property type="entry name" value="DNA ligase/mRNA capping enzyme, catalytic domain"/>
    <property type="match status" value="1"/>
</dbReference>
<evidence type="ECO:0000259" key="8">
    <source>
        <dbReference type="SMART" id="SM00532"/>
    </source>
</evidence>
<evidence type="ECO:0000256" key="2">
    <source>
        <dbReference type="ARBA" id="ARBA00022705"/>
    </source>
</evidence>
<comment type="function">
    <text evidence="7">Catalyzes the formation of phosphodiester linkages between 5'-phosphoryl and 3'-hydroxyl groups in double-stranded DNA using NAD as a coenzyme and as the energy source for the reaction.</text>
</comment>
<reference evidence="10" key="2">
    <citation type="submission" date="2008-04" db="EMBL/GenBank/DDBJ databases">
        <title>Draft genome sequence of Providencia stuartii(ATCC 25827).</title>
        <authorList>
            <person name="Sudarsanam P."/>
            <person name="Ley R."/>
            <person name="Guruge J."/>
            <person name="Turnbaugh P.J."/>
            <person name="Mahowald M."/>
            <person name="Liep D."/>
            <person name="Gordon J."/>
        </authorList>
    </citation>
    <scope>NUCLEOTIDE SEQUENCE [LARGE SCALE GENOMIC DNA]</scope>
    <source>
        <strain evidence="10">ATCC 25827</strain>
    </source>
</reference>
<evidence type="ECO:0000256" key="1">
    <source>
        <dbReference type="ARBA" id="ARBA00022598"/>
    </source>
</evidence>
<dbReference type="GO" id="GO:0006260">
    <property type="term" value="P:DNA replication"/>
    <property type="evidence" value="ECO:0007669"/>
    <property type="project" value="UniProtKB-KW"/>
</dbReference>
<dbReference type="SUPFAM" id="SSF50249">
    <property type="entry name" value="Nucleic acid-binding proteins"/>
    <property type="match status" value="1"/>
</dbReference>
<keyword evidence="5 7" id="KW-0234">DNA repair</keyword>
<keyword evidence="2 7" id="KW-0235">DNA replication</keyword>
<dbReference type="Gene3D" id="2.40.50.140">
    <property type="entry name" value="Nucleic acid-binding proteins"/>
    <property type="match status" value="1"/>
</dbReference>
<dbReference type="InterPro" id="IPR012340">
    <property type="entry name" value="NA-bd_OB-fold"/>
</dbReference>
<comment type="catalytic activity">
    <reaction evidence="6 7">
        <text>NAD(+) + (deoxyribonucleotide)n-3'-hydroxyl + 5'-phospho-(deoxyribonucleotide)m = (deoxyribonucleotide)n+m + AMP + beta-nicotinamide D-nucleotide.</text>
        <dbReference type="EC" id="6.5.1.2"/>
    </reaction>
</comment>
<evidence type="ECO:0000256" key="7">
    <source>
        <dbReference type="HAMAP-Rule" id="MF_01587"/>
    </source>
</evidence>
<dbReference type="InterPro" id="IPR020923">
    <property type="entry name" value="DNA_ligase_B"/>
</dbReference>
<dbReference type="PANTHER" id="PTHR47810:SF1">
    <property type="entry name" value="DNA LIGASE B"/>
    <property type="match status" value="1"/>
</dbReference>
<gene>
    <name evidence="9" type="primary">ligA</name>
    <name evidence="7" type="synonym">ligB</name>
    <name evidence="9" type="ORF">PROSTU_00276</name>
</gene>
<dbReference type="InterPro" id="IPR050326">
    <property type="entry name" value="NAD_dep_DNA_ligaseB"/>
</dbReference>
<organism evidence="9 10">
    <name type="scientific">Providencia stuartii ATCC 25827</name>
    <dbReference type="NCBI Taxonomy" id="471874"/>
    <lineage>
        <taxon>Bacteria</taxon>
        <taxon>Pseudomonadati</taxon>
        <taxon>Pseudomonadota</taxon>
        <taxon>Gammaproteobacteria</taxon>
        <taxon>Enterobacterales</taxon>
        <taxon>Morganellaceae</taxon>
        <taxon>Providencia</taxon>
    </lineage>
</organism>
<comment type="caution">
    <text evidence="9">The sequence shown here is derived from an EMBL/GenBank/DDBJ whole genome shotgun (WGS) entry which is preliminary data.</text>
</comment>
<dbReference type="InterPro" id="IPR013839">
    <property type="entry name" value="DNAligase_adenylation"/>
</dbReference>
<keyword evidence="4 7" id="KW-0520">NAD</keyword>
<evidence type="ECO:0000256" key="4">
    <source>
        <dbReference type="ARBA" id="ARBA00023027"/>
    </source>
</evidence>
<evidence type="ECO:0000313" key="10">
    <source>
        <dbReference type="Proteomes" id="UP000004506"/>
    </source>
</evidence>
<keyword evidence="1 7" id="KW-0436">Ligase</keyword>
<reference evidence="10" key="1">
    <citation type="submission" date="2008-04" db="EMBL/GenBank/DDBJ databases">
        <title>Draft genome sequence of Providencia stuartii (ATCC 25827).</title>
        <authorList>
            <person name="Sudarsanam P."/>
            <person name="Ley R."/>
            <person name="Guruge J."/>
            <person name="Turnbaugh P.J."/>
            <person name="Mahowald M."/>
            <person name="Liep D."/>
            <person name="Gordon J."/>
        </authorList>
    </citation>
    <scope>NUCLEOTIDE SEQUENCE [LARGE SCALE GENOMIC DNA]</scope>
    <source>
        <strain evidence="10">ATCC 25827</strain>
    </source>
</reference>
<dbReference type="Pfam" id="PF01653">
    <property type="entry name" value="DNA_ligase_aden"/>
    <property type="match status" value="1"/>
</dbReference>
<dbReference type="PANTHER" id="PTHR47810">
    <property type="entry name" value="DNA LIGASE"/>
    <property type="match status" value="1"/>
</dbReference>
<dbReference type="AlphaFoldDB" id="A0AA87CV47"/>
<proteinExistence type="inferred from homology"/>
<dbReference type="GO" id="GO:0003911">
    <property type="term" value="F:DNA ligase (NAD+) activity"/>
    <property type="evidence" value="ECO:0007669"/>
    <property type="project" value="UniProtKB-UniRule"/>
</dbReference>
<keyword evidence="3 7" id="KW-0227">DNA damage</keyword>
<dbReference type="InterPro" id="IPR013840">
    <property type="entry name" value="DNAligase_N"/>
</dbReference>
<dbReference type="InterPro" id="IPR004150">
    <property type="entry name" value="NAD_DNA_ligase_OB"/>
</dbReference>
<dbReference type="HAMAP" id="MF_01587">
    <property type="entry name" value="DNA_ligase_B"/>
    <property type="match status" value="1"/>
</dbReference>
<accession>A0AA87CV47</accession>
<evidence type="ECO:0000256" key="5">
    <source>
        <dbReference type="ARBA" id="ARBA00023204"/>
    </source>
</evidence>
<dbReference type="Gene3D" id="3.30.470.30">
    <property type="entry name" value="DNA ligase/mRNA capping enzyme"/>
    <property type="match status" value="1"/>
</dbReference>
<sequence>MQKGFVQEKRGQAAQYVFVVLSFYCSYVSADATRLFYPHQCSTLSQDELKKESQKLGEQLQQWNRLYRLSGNSPVTDETYDQLLNTWQQWQKCQNLSGQLPPIHLPPHSRTVKHPIVHTGLKKLNEVDIGKWIDTREEVWLQPKVDGVAISLVYQQGKLVSMISRGNGIEGLEWRDKADFIPAIPKQLPTSQPQLILQGELFWRLKDHRQQASGGVNARNQVAGWLMRKSKPVTPEANIDVFIWAWPEGVGKAEEQWRQLANLGFPLTQQYSHKVTTMAQVKKWQSYYYQQPMPFATDGIVLKSFPTPRVAAWQVNHNSWSVAWKHPYTRIASKVTDLHFRVGRTGAVSVVAEIEPVELDSKKVSRLYLGSLKSWQKKDLLVGDTIQVALAGHGIPKLESVIWRLQQRTYPDLSQFKQFHALSCFVMTPQCEQQFVARLNWLGKQLKIKGISEATWREWAEHYHLNKLTTWLSPSWQTSLPNTKKTKKIIEQFRLVGQQPLMNWLKGLGIPLKDKHLSLITELSLLDNTLFLEGLGLSIIQKTKLNQWLSTPDIKEIFQVIDEIRNGPSI</sequence>
<feature type="active site" description="N6-AMP-lysine intermediate" evidence="7">
    <location>
        <position position="144"/>
    </location>
</feature>
<comment type="similarity">
    <text evidence="7">Belongs to the NAD-dependent DNA ligase family. LigB subfamily.</text>
</comment>
<dbReference type="GO" id="GO:0006281">
    <property type="term" value="P:DNA repair"/>
    <property type="evidence" value="ECO:0007669"/>
    <property type="project" value="UniProtKB-KW"/>
</dbReference>
<feature type="domain" description="NAD-dependent DNA ligase N-terminal" evidence="8">
    <location>
        <begin position="48"/>
        <end position="447"/>
    </location>
</feature>
<dbReference type="EC" id="6.5.1.2" evidence="7"/>
<dbReference type="EMBL" id="ABJD02000046">
    <property type="protein sequence ID" value="EDU61740.1"/>
    <property type="molecule type" value="Genomic_DNA"/>
</dbReference>
<dbReference type="Proteomes" id="UP000004506">
    <property type="component" value="Unassembled WGS sequence"/>
</dbReference>
<evidence type="ECO:0000313" key="9">
    <source>
        <dbReference type="EMBL" id="EDU61740.1"/>
    </source>
</evidence>
<dbReference type="RefSeq" id="WP_004923705.1">
    <property type="nucleotide sequence ID" value="NZ_DS607670.1"/>
</dbReference>
<reference evidence="9 10" key="3">
    <citation type="submission" date="2008-05" db="EMBL/GenBank/DDBJ databases">
        <authorList>
            <person name="Fulton L."/>
            <person name="Clifton S."/>
            <person name="Fulton B."/>
            <person name="Xu J."/>
            <person name="Minx P."/>
            <person name="Pepin K.H."/>
            <person name="Johnson M."/>
            <person name="Thiruvilangam P."/>
            <person name="Bhonagiri V."/>
            <person name="Nash W.E."/>
            <person name="Mardis E.R."/>
            <person name="Wilson R.K."/>
        </authorList>
    </citation>
    <scope>NUCLEOTIDE SEQUENCE [LARGE SCALE GENOMIC DNA]</scope>
    <source>
        <strain evidence="9 10">ATCC 25827</strain>
    </source>
</reference>
<dbReference type="NCBIfam" id="NF005987">
    <property type="entry name" value="PRK08097.1"/>
    <property type="match status" value="1"/>
</dbReference>
<dbReference type="Gene3D" id="1.10.287.610">
    <property type="entry name" value="Helix hairpin bin"/>
    <property type="match status" value="1"/>
</dbReference>
<dbReference type="Pfam" id="PF03120">
    <property type="entry name" value="OB_DNA_ligase"/>
    <property type="match status" value="1"/>
</dbReference>
<dbReference type="SMART" id="SM00532">
    <property type="entry name" value="LIGANc"/>
    <property type="match status" value="1"/>
</dbReference>
<protein>
    <recommendedName>
        <fullName evidence="7">DNA ligase B</fullName>
        <ecNumber evidence="7">6.5.1.2</ecNumber>
    </recommendedName>
    <alternativeName>
        <fullName evidence="7">Polydeoxyribonucleotide synthase [NAD(+)] B</fullName>
    </alternativeName>
</protein>
<evidence type="ECO:0000256" key="3">
    <source>
        <dbReference type="ARBA" id="ARBA00022763"/>
    </source>
</evidence>
<evidence type="ECO:0000256" key="6">
    <source>
        <dbReference type="ARBA" id="ARBA00034005"/>
    </source>
</evidence>